<dbReference type="RefSeq" id="WP_005622348.1">
    <property type="nucleotide sequence ID" value="NZ_GL831080.1"/>
</dbReference>
<sequence length="87" mass="9823">MLNNVHVETDGDFSQVENISHSGALLIGTLDRFTYGDPSGFLRNINAHFTNSQANELIFIENTGHTYQQKEQELADKIRDLLTTWGI</sequence>
<reference evidence="1 2" key="1">
    <citation type="submission" date="2011-01" db="EMBL/GenBank/DDBJ databases">
        <authorList>
            <person name="Muzny D."/>
            <person name="Qin X."/>
            <person name="Deng J."/>
            <person name="Jiang H."/>
            <person name="Liu Y."/>
            <person name="Qu J."/>
            <person name="Song X.-Z."/>
            <person name="Zhang L."/>
            <person name="Thornton R."/>
            <person name="Coyle M."/>
            <person name="Francisco L."/>
            <person name="Jackson L."/>
            <person name="Javaid M."/>
            <person name="Korchina V."/>
            <person name="Kovar C."/>
            <person name="Mata R."/>
            <person name="Mathew T."/>
            <person name="Ngo R."/>
            <person name="Nguyen L."/>
            <person name="Nguyen N."/>
            <person name="Okwuonu G."/>
            <person name="Ongeri F."/>
            <person name="Pham C."/>
            <person name="Simmons D."/>
            <person name="Wilczek-Boney K."/>
            <person name="Hale W."/>
            <person name="Jakkamsetti A."/>
            <person name="Pham P."/>
            <person name="Ruth R."/>
            <person name="San Lucas F."/>
            <person name="Warren J."/>
            <person name="Zhang J."/>
            <person name="Zhao Z."/>
            <person name="Zhou C."/>
            <person name="Zhu D."/>
            <person name="Lee S."/>
            <person name="Bess C."/>
            <person name="Blankenburg K."/>
            <person name="Forbes L."/>
            <person name="Fu Q."/>
            <person name="Gubbala S."/>
            <person name="Hirani K."/>
            <person name="Jayaseelan J.C."/>
            <person name="Lara F."/>
            <person name="Munidasa M."/>
            <person name="Palculict T."/>
            <person name="Patil S."/>
            <person name="Pu L.-L."/>
            <person name="Saada N."/>
            <person name="Tang L."/>
            <person name="Weissenberger G."/>
            <person name="Zhu Y."/>
            <person name="Hemphill L."/>
            <person name="Shang Y."/>
            <person name="Youmans B."/>
            <person name="Ayvaz T."/>
            <person name="Ross M."/>
            <person name="Santibanez J."/>
            <person name="Aqrawi P."/>
            <person name="Gross S."/>
            <person name="Joshi V."/>
            <person name="Fowler G."/>
            <person name="Nazareth L."/>
            <person name="Reid J."/>
            <person name="Worley K."/>
            <person name="Petrosino J."/>
            <person name="Highlander S."/>
            <person name="Gibbs R."/>
        </authorList>
    </citation>
    <scope>NUCLEOTIDE SEQUENCE [LARGE SCALE GENOMIC DNA]</scope>
    <source>
        <strain evidence="1 2">ATCC 25976</strain>
    </source>
</reference>
<dbReference type="AlphaFoldDB" id="E8KG35"/>
<evidence type="ECO:0000313" key="2">
    <source>
        <dbReference type="Proteomes" id="UP000005467"/>
    </source>
</evidence>
<proteinExistence type="predicted"/>
<dbReference type="HOGENOM" id="CLU_2476426_0_0_6"/>
<gene>
    <name evidence="1" type="ORF">HMPREF0027_0802</name>
</gene>
<organism evidence="1 2">
    <name type="scientific">Actinobacillus ureae ATCC 25976</name>
    <dbReference type="NCBI Taxonomy" id="887324"/>
    <lineage>
        <taxon>Bacteria</taxon>
        <taxon>Pseudomonadati</taxon>
        <taxon>Pseudomonadota</taxon>
        <taxon>Gammaproteobacteria</taxon>
        <taxon>Pasteurellales</taxon>
        <taxon>Pasteurellaceae</taxon>
        <taxon>Actinobacillus</taxon>
    </lineage>
</organism>
<protein>
    <submittedName>
        <fullName evidence="1">Uncharacterized protein</fullName>
    </submittedName>
</protein>
<evidence type="ECO:0000313" key="1">
    <source>
        <dbReference type="EMBL" id="EFX92159.1"/>
    </source>
</evidence>
<name>E8KG35_9PAST</name>
<dbReference type="Proteomes" id="UP000005467">
    <property type="component" value="Unassembled WGS sequence"/>
</dbReference>
<dbReference type="EMBL" id="AEVG01000055">
    <property type="protein sequence ID" value="EFX92159.1"/>
    <property type="molecule type" value="Genomic_DNA"/>
</dbReference>
<accession>E8KG35</accession>
<comment type="caution">
    <text evidence="1">The sequence shown here is derived from an EMBL/GenBank/DDBJ whole genome shotgun (WGS) entry which is preliminary data.</text>
</comment>
<keyword evidence="2" id="KW-1185">Reference proteome</keyword>